<dbReference type="Gene3D" id="2.60.40.150">
    <property type="entry name" value="C2 domain"/>
    <property type="match status" value="1"/>
</dbReference>
<gene>
    <name evidence="2" type="ORF">E1A91_D05G161400v1</name>
</gene>
<feature type="domain" description="C2" evidence="1">
    <location>
        <begin position="1"/>
        <end position="122"/>
    </location>
</feature>
<name>A0A5D2UV28_GOSMU</name>
<keyword evidence="3" id="KW-1185">Reference proteome</keyword>
<organism evidence="2 3">
    <name type="scientific">Gossypium mustelinum</name>
    <name type="common">Cotton</name>
    <name type="synonym">Gossypium caicoense</name>
    <dbReference type="NCBI Taxonomy" id="34275"/>
    <lineage>
        <taxon>Eukaryota</taxon>
        <taxon>Viridiplantae</taxon>
        <taxon>Streptophyta</taxon>
        <taxon>Embryophyta</taxon>
        <taxon>Tracheophyta</taxon>
        <taxon>Spermatophyta</taxon>
        <taxon>Magnoliopsida</taxon>
        <taxon>eudicotyledons</taxon>
        <taxon>Gunneridae</taxon>
        <taxon>Pentapetalae</taxon>
        <taxon>rosids</taxon>
        <taxon>malvids</taxon>
        <taxon>Malvales</taxon>
        <taxon>Malvaceae</taxon>
        <taxon>Malvoideae</taxon>
        <taxon>Gossypium</taxon>
    </lineage>
</organism>
<dbReference type="SUPFAM" id="SSF49562">
    <property type="entry name" value="C2 domain (Calcium/lipid-binding domain, CaLB)"/>
    <property type="match status" value="1"/>
</dbReference>
<dbReference type="PANTHER" id="PTHR32246:SF88">
    <property type="entry name" value="PROTEIN SRC2 HOMOLOG"/>
    <property type="match status" value="1"/>
</dbReference>
<dbReference type="PANTHER" id="PTHR32246">
    <property type="entry name" value="INGRESSION PROTEIN FIC1"/>
    <property type="match status" value="1"/>
</dbReference>
<dbReference type="GO" id="GO:0006952">
    <property type="term" value="P:defense response"/>
    <property type="evidence" value="ECO:0007669"/>
    <property type="project" value="InterPro"/>
</dbReference>
<dbReference type="Proteomes" id="UP000323597">
    <property type="component" value="Chromosome D05"/>
</dbReference>
<evidence type="ECO:0000259" key="1">
    <source>
        <dbReference type="PROSITE" id="PS50004"/>
    </source>
</evidence>
<evidence type="ECO:0000313" key="3">
    <source>
        <dbReference type="Proteomes" id="UP000323597"/>
    </source>
</evidence>
<protein>
    <recommendedName>
        <fullName evidence="1">C2 domain-containing protein</fullName>
    </recommendedName>
</protein>
<dbReference type="AlphaFoldDB" id="A0A5D2UV28"/>
<evidence type="ECO:0000313" key="2">
    <source>
        <dbReference type="EMBL" id="TYI81552.1"/>
    </source>
</evidence>
<proteinExistence type="predicted"/>
<reference evidence="2 3" key="1">
    <citation type="submission" date="2019-07" db="EMBL/GenBank/DDBJ databases">
        <title>WGS assembly of Gossypium mustelinum.</title>
        <authorList>
            <person name="Chen Z.J."/>
            <person name="Sreedasyam A."/>
            <person name="Ando A."/>
            <person name="Song Q."/>
            <person name="De L."/>
            <person name="Hulse-Kemp A."/>
            <person name="Ding M."/>
            <person name="Ye W."/>
            <person name="Kirkbride R."/>
            <person name="Jenkins J."/>
            <person name="Plott C."/>
            <person name="Lovell J."/>
            <person name="Lin Y.-M."/>
            <person name="Vaughn R."/>
            <person name="Liu B."/>
            <person name="Li W."/>
            <person name="Simpson S."/>
            <person name="Scheffler B."/>
            <person name="Saski C."/>
            <person name="Grover C."/>
            <person name="Hu G."/>
            <person name="Conover J."/>
            <person name="Carlson J."/>
            <person name="Shu S."/>
            <person name="Boston L."/>
            <person name="Williams M."/>
            <person name="Peterson D."/>
            <person name="Mcgee K."/>
            <person name="Jones D."/>
            <person name="Wendel J."/>
            <person name="Stelly D."/>
            <person name="Grimwood J."/>
            <person name="Schmutz J."/>
        </authorList>
    </citation>
    <scope>NUCLEOTIDE SEQUENCE [LARGE SCALE GENOMIC DNA]</scope>
    <source>
        <strain evidence="2">1408120.09</strain>
    </source>
</reference>
<dbReference type="Pfam" id="PF00168">
    <property type="entry name" value="C2"/>
    <property type="match status" value="1"/>
</dbReference>
<dbReference type="PROSITE" id="PS50004">
    <property type="entry name" value="C2"/>
    <property type="match status" value="1"/>
</dbReference>
<accession>A0A5D2UV28</accession>
<dbReference type="InterPro" id="IPR000008">
    <property type="entry name" value="C2_dom"/>
</dbReference>
<dbReference type="EMBL" id="CM017653">
    <property type="protein sequence ID" value="TYI81552.1"/>
    <property type="molecule type" value="Genomic_DNA"/>
</dbReference>
<dbReference type="InterPro" id="IPR035892">
    <property type="entry name" value="C2_domain_sf"/>
</dbReference>
<dbReference type="InterPro" id="IPR044750">
    <property type="entry name" value="C2_SRC2/BAP"/>
</dbReference>
<sequence length="196" mass="22085">MSDRWTTFQRGEDELREIEVLIISAQDLKNVKHLTKMRAYAVVYVEKDFHMAKTQVDEHGGTNPTRNQLVKVKFHAKLAEKDVLAAVNVDIYEHGHVREKPVGSARVLLCDVLKGGDASDPVDNPIQCLTVQVWRSSGRPQGLLNLWREGGGGWRNGRKRGGNVARRWWSSGGEEERLVAVTMGCCSLMHVRRVSK</sequence>
<dbReference type="CDD" id="cd04051">
    <property type="entry name" value="C2_SRC2_like"/>
    <property type="match status" value="1"/>
</dbReference>